<dbReference type="GO" id="GO:0016020">
    <property type="term" value="C:membrane"/>
    <property type="evidence" value="ECO:0007669"/>
    <property type="project" value="UniProtKB-SubCell"/>
</dbReference>
<protein>
    <recommendedName>
        <fullName evidence="3">GOLD domain-containing protein</fullName>
    </recommendedName>
</protein>
<comment type="caution">
    <text evidence="4">The sequence shown here is derived from an EMBL/GenBank/DDBJ whole genome shotgun (WGS) entry which is preliminary data.</text>
</comment>
<gene>
    <name evidence="4" type="ORF">AB6A40_001580</name>
</gene>
<comment type="subcellular location">
    <subcellularLocation>
        <location evidence="1">Membrane</location>
        <topology evidence="1">Single-pass type I membrane protein</topology>
    </subcellularLocation>
</comment>
<comment type="similarity">
    <text evidence="1">Belongs to the EMP24/GP25L family.</text>
</comment>
<dbReference type="InterPro" id="IPR009038">
    <property type="entry name" value="GOLD_dom"/>
</dbReference>
<feature type="chain" id="PRO_5044752950" description="GOLD domain-containing protein" evidence="2">
    <location>
        <begin position="19"/>
        <end position="109"/>
    </location>
</feature>
<evidence type="ECO:0000256" key="2">
    <source>
        <dbReference type="SAM" id="SignalP"/>
    </source>
</evidence>
<evidence type="ECO:0000313" key="5">
    <source>
        <dbReference type="Proteomes" id="UP001608902"/>
    </source>
</evidence>
<name>A0ABD6E5S0_9BILA</name>
<keyword evidence="1" id="KW-0472">Membrane</keyword>
<accession>A0ABD6E5S0</accession>
<evidence type="ECO:0000313" key="4">
    <source>
        <dbReference type="EMBL" id="MFH4974871.1"/>
    </source>
</evidence>
<keyword evidence="1" id="KW-0812">Transmembrane</keyword>
<dbReference type="AlphaFoldDB" id="A0ABD6E5S0"/>
<feature type="domain" description="GOLD" evidence="3">
    <location>
        <begin position="32"/>
        <end position="109"/>
    </location>
</feature>
<dbReference type="Proteomes" id="UP001608902">
    <property type="component" value="Unassembled WGS sequence"/>
</dbReference>
<keyword evidence="5" id="KW-1185">Reference proteome</keyword>
<evidence type="ECO:0000256" key="1">
    <source>
        <dbReference type="RuleBase" id="RU003827"/>
    </source>
</evidence>
<feature type="signal peptide" evidence="2">
    <location>
        <begin position="1"/>
        <end position="18"/>
    </location>
</feature>
<dbReference type="PROSITE" id="PS50866">
    <property type="entry name" value="GOLD"/>
    <property type="match status" value="1"/>
</dbReference>
<dbReference type="EMBL" id="JBGFUD010000602">
    <property type="protein sequence ID" value="MFH4974871.1"/>
    <property type="molecule type" value="Genomic_DNA"/>
</dbReference>
<proteinExistence type="inferred from homology"/>
<keyword evidence="2" id="KW-0732">Signal</keyword>
<dbReference type="Pfam" id="PF01105">
    <property type="entry name" value="EMP24_GP25L"/>
    <property type="match status" value="1"/>
</dbReference>
<organism evidence="4 5">
    <name type="scientific">Gnathostoma spinigerum</name>
    <dbReference type="NCBI Taxonomy" id="75299"/>
    <lineage>
        <taxon>Eukaryota</taxon>
        <taxon>Metazoa</taxon>
        <taxon>Ecdysozoa</taxon>
        <taxon>Nematoda</taxon>
        <taxon>Chromadorea</taxon>
        <taxon>Rhabditida</taxon>
        <taxon>Spirurina</taxon>
        <taxon>Gnathostomatomorpha</taxon>
        <taxon>Gnathostomatoidea</taxon>
        <taxon>Gnathostomatidae</taxon>
        <taxon>Gnathostoma</taxon>
    </lineage>
</organism>
<reference evidence="4 5" key="1">
    <citation type="submission" date="2024-08" db="EMBL/GenBank/DDBJ databases">
        <title>Gnathostoma spinigerum genome.</title>
        <authorList>
            <person name="Gonzalez-Bertolin B."/>
            <person name="Monzon S."/>
            <person name="Zaballos A."/>
            <person name="Jimenez P."/>
            <person name="Dekumyoy P."/>
            <person name="Varona S."/>
            <person name="Cuesta I."/>
            <person name="Sumanam S."/>
            <person name="Adisakwattana P."/>
            <person name="Gasser R.B."/>
            <person name="Hernandez-Gonzalez A."/>
            <person name="Young N.D."/>
            <person name="Perteguer M.J."/>
        </authorList>
    </citation>
    <scope>NUCLEOTIDE SEQUENCE [LARGE SCALE GENOMIC DNA]</scope>
    <source>
        <strain evidence="4">AL3</strain>
        <tissue evidence="4">Liver</tissue>
    </source>
</reference>
<sequence length="109" mass="12361">MVFGPVLCISLLFPSVWSNEYDFTIEVPPGQSECYYQSVTSPQHKIMDIDYQVINGGDLDIIFKLSLHKRILVSGGRRTDGNHRSVSLCNGKFFFLFLIKVIQKVYAAV</sequence>
<evidence type="ECO:0000259" key="3">
    <source>
        <dbReference type="PROSITE" id="PS50866"/>
    </source>
</evidence>